<dbReference type="OrthoDB" id="1971597at2759"/>
<evidence type="ECO:0000256" key="1">
    <source>
        <dbReference type="SAM" id="Coils"/>
    </source>
</evidence>
<protein>
    <submittedName>
        <fullName evidence="2">Uncharacterized protein</fullName>
    </submittedName>
</protein>
<sequence length="164" mass="19040">MGSTYYQHQRRLATNEDRVFKQRRYEAARSSKLEEIREYEKLMERAAFDESCNDLLSRRNTELQVMQNKVLYLQSLAMRRSKLKNLLQAEEDQLHREIEMCNMNLAQRRAWLRAYALSRSSPSSSVPTVTGVPLPIALQKGFLHNTKLAVSCLTHTGVNVDPPR</sequence>
<reference evidence="2" key="1">
    <citation type="submission" date="2021-08" db="EMBL/GenBank/DDBJ databases">
        <title>WGS assembly of Ceratopteris richardii.</title>
        <authorList>
            <person name="Marchant D.B."/>
            <person name="Chen G."/>
            <person name="Jenkins J."/>
            <person name="Shu S."/>
            <person name="Leebens-Mack J."/>
            <person name="Grimwood J."/>
            <person name="Schmutz J."/>
            <person name="Soltis P."/>
            <person name="Soltis D."/>
            <person name="Chen Z.-H."/>
        </authorList>
    </citation>
    <scope>NUCLEOTIDE SEQUENCE</scope>
    <source>
        <strain evidence="2">Whitten #5841</strain>
        <tissue evidence="2">Leaf</tissue>
    </source>
</reference>
<accession>A0A8T2QX57</accession>
<feature type="coiled-coil region" evidence="1">
    <location>
        <begin position="73"/>
        <end position="100"/>
    </location>
</feature>
<keyword evidence="1" id="KW-0175">Coiled coil</keyword>
<gene>
    <name evidence="2" type="ORF">KP509_31G010500</name>
</gene>
<proteinExistence type="predicted"/>
<dbReference type="EMBL" id="CM035436">
    <property type="protein sequence ID" value="KAH7288068.1"/>
    <property type="molecule type" value="Genomic_DNA"/>
</dbReference>
<dbReference type="Proteomes" id="UP000825935">
    <property type="component" value="Chromosome 31"/>
</dbReference>
<keyword evidence="3" id="KW-1185">Reference proteome</keyword>
<name>A0A8T2QX57_CERRI</name>
<evidence type="ECO:0000313" key="3">
    <source>
        <dbReference type="Proteomes" id="UP000825935"/>
    </source>
</evidence>
<dbReference type="AlphaFoldDB" id="A0A8T2QX57"/>
<evidence type="ECO:0000313" key="2">
    <source>
        <dbReference type="EMBL" id="KAH7288068.1"/>
    </source>
</evidence>
<organism evidence="2 3">
    <name type="scientific">Ceratopteris richardii</name>
    <name type="common">Triangle waterfern</name>
    <dbReference type="NCBI Taxonomy" id="49495"/>
    <lineage>
        <taxon>Eukaryota</taxon>
        <taxon>Viridiplantae</taxon>
        <taxon>Streptophyta</taxon>
        <taxon>Embryophyta</taxon>
        <taxon>Tracheophyta</taxon>
        <taxon>Polypodiopsida</taxon>
        <taxon>Polypodiidae</taxon>
        <taxon>Polypodiales</taxon>
        <taxon>Pteridineae</taxon>
        <taxon>Pteridaceae</taxon>
        <taxon>Parkerioideae</taxon>
        <taxon>Ceratopteris</taxon>
    </lineage>
</organism>
<comment type="caution">
    <text evidence="2">The sequence shown here is derived from an EMBL/GenBank/DDBJ whole genome shotgun (WGS) entry which is preliminary data.</text>
</comment>